<feature type="compositionally biased region" description="Polar residues" evidence="1">
    <location>
        <begin position="160"/>
        <end position="173"/>
    </location>
</feature>
<proteinExistence type="predicted"/>
<name>A0AA35LTH6_9HYPO</name>
<dbReference type="SUPFAM" id="SSF52540">
    <property type="entry name" value="P-loop containing nucleoside triphosphate hydrolases"/>
    <property type="match status" value="1"/>
</dbReference>
<feature type="non-terminal residue" evidence="3">
    <location>
        <position position="603"/>
    </location>
</feature>
<dbReference type="EMBL" id="CABFNP030000641">
    <property type="protein sequence ID" value="CAI6069821.1"/>
    <property type="molecule type" value="Genomic_DNA"/>
</dbReference>
<protein>
    <recommendedName>
        <fullName evidence="2">AAA+ ATPase domain-containing protein</fullName>
    </recommendedName>
</protein>
<feature type="non-terminal residue" evidence="3">
    <location>
        <position position="1"/>
    </location>
</feature>
<feature type="region of interest" description="Disordered" evidence="1">
    <location>
        <begin position="93"/>
        <end position="271"/>
    </location>
</feature>
<dbReference type="CDD" id="cd19481">
    <property type="entry name" value="RecA-like_protease"/>
    <property type="match status" value="1"/>
</dbReference>
<dbReference type="SMART" id="SM00382">
    <property type="entry name" value="AAA"/>
    <property type="match status" value="1"/>
</dbReference>
<comment type="caution">
    <text evidence="3">The sequence shown here is derived from an EMBL/GenBank/DDBJ whole genome shotgun (WGS) entry which is preliminary data.</text>
</comment>
<dbReference type="AlphaFoldDB" id="A0AA35LTH6"/>
<dbReference type="Proteomes" id="UP001160390">
    <property type="component" value="Unassembled WGS sequence"/>
</dbReference>
<dbReference type="InterPro" id="IPR027417">
    <property type="entry name" value="P-loop_NTPase"/>
</dbReference>
<dbReference type="InterPro" id="IPR003959">
    <property type="entry name" value="ATPase_AAA_core"/>
</dbReference>
<reference evidence="3" key="1">
    <citation type="submission" date="2023-01" db="EMBL/GenBank/DDBJ databases">
        <authorList>
            <person name="Piombo E."/>
        </authorList>
    </citation>
    <scope>NUCLEOTIDE SEQUENCE</scope>
</reference>
<dbReference type="InterPro" id="IPR003593">
    <property type="entry name" value="AAA+_ATPase"/>
</dbReference>
<sequence>YSKCGFAKAVIGINFYAGERHVTSLPVYPVKFCESMEETKERLLKRGRLFEALRGYHFKSCTGTQVLLEESLNEERPISGRVIIDTHTYYQSRNRKHPSLGPLESESLSNNPKFLQGAQDTTRQISRDRNPAVPPSYHENNQGDLVPYSGHAENPFAPPHQSNAYFTPPTDMQGSGPEPSLNYGPNGPYHASYPAQSSYPARPLPSHRHRPIAPAPQNHYPHVNVEPPRGGPGHYPECRSSFTSESEYSDDGGHPRPQYNTGPHYGGSLPVGPRRAFVATDRPLATEKRIVANIEARSENLDPLTDEQCILTTPWVIGLDMNTKLCIGLPLLSLLITYDIGKFRVDELESIDWSDESYENLILPEKEKELARAFVKNKALADSTKFEDFVKDKRRGIIILMFGPPGVGKSYTAEAVAERARVPLYTMSAATLGTNPKRVGDCLEYALNLCRAWNAILFLDEADVFLGSRSDADLTRNELVAVFLTKLEYYQGICFMTTNRISSIDLAMQSRVDLFLRYGDLTQETRYCVWKNFISGTCATRFDISDEDLDKLSKYKLNGREIKNLVKTAHLLSLGNADEKISLKTLCMPVDNRIQALETLKGA</sequence>
<gene>
    <name evidence="3" type="ORF">CCHLO57077_00018329</name>
</gene>
<dbReference type="PANTHER" id="PTHR46411">
    <property type="entry name" value="FAMILY ATPASE, PUTATIVE-RELATED"/>
    <property type="match status" value="1"/>
</dbReference>
<keyword evidence="4" id="KW-1185">Reference proteome</keyword>
<accession>A0AA35LTH6</accession>
<organism evidence="3 4">
    <name type="scientific">Clonostachys chloroleuca</name>
    <dbReference type="NCBI Taxonomy" id="1926264"/>
    <lineage>
        <taxon>Eukaryota</taxon>
        <taxon>Fungi</taxon>
        <taxon>Dikarya</taxon>
        <taxon>Ascomycota</taxon>
        <taxon>Pezizomycotina</taxon>
        <taxon>Sordariomycetes</taxon>
        <taxon>Hypocreomycetidae</taxon>
        <taxon>Hypocreales</taxon>
        <taxon>Bionectriaceae</taxon>
        <taxon>Clonostachys</taxon>
    </lineage>
</organism>
<feature type="domain" description="AAA+ ATPase" evidence="2">
    <location>
        <begin position="395"/>
        <end position="522"/>
    </location>
</feature>
<evidence type="ECO:0000313" key="4">
    <source>
        <dbReference type="Proteomes" id="UP001160390"/>
    </source>
</evidence>
<dbReference type="Gene3D" id="3.40.50.300">
    <property type="entry name" value="P-loop containing nucleotide triphosphate hydrolases"/>
    <property type="match status" value="1"/>
</dbReference>
<feature type="compositionally biased region" description="Low complexity" evidence="1">
    <location>
        <begin position="99"/>
        <end position="109"/>
    </location>
</feature>
<feature type="compositionally biased region" description="Polar residues" evidence="1">
    <location>
        <begin position="110"/>
        <end position="124"/>
    </location>
</feature>
<evidence type="ECO:0000259" key="2">
    <source>
        <dbReference type="SMART" id="SM00382"/>
    </source>
</evidence>
<evidence type="ECO:0000256" key="1">
    <source>
        <dbReference type="SAM" id="MobiDB-lite"/>
    </source>
</evidence>
<dbReference type="GO" id="GO:0005524">
    <property type="term" value="F:ATP binding"/>
    <property type="evidence" value="ECO:0007669"/>
    <property type="project" value="InterPro"/>
</dbReference>
<dbReference type="GO" id="GO:0016887">
    <property type="term" value="F:ATP hydrolysis activity"/>
    <property type="evidence" value="ECO:0007669"/>
    <property type="project" value="InterPro"/>
</dbReference>
<evidence type="ECO:0000313" key="3">
    <source>
        <dbReference type="EMBL" id="CAI6069821.1"/>
    </source>
</evidence>
<dbReference type="PANTHER" id="PTHR46411:SF3">
    <property type="entry name" value="AAA+ ATPASE DOMAIN-CONTAINING PROTEIN"/>
    <property type="match status" value="1"/>
</dbReference>
<dbReference type="Pfam" id="PF00004">
    <property type="entry name" value="AAA"/>
    <property type="match status" value="1"/>
</dbReference>